<sequence length="109" mass="11397">MVKAKAQKAKAAAKSGGKAVAKAPAKAPAKAGAEPDAKPESKTEAKPEEKAAACPAELCSGALALKEAIAFLKKKKLWQSLRPSRTSAHNVKPFPEDFTGAMVVKVPRY</sequence>
<organism evidence="2 4">
    <name type="scientific">Symbiodinium natans</name>
    <dbReference type="NCBI Taxonomy" id="878477"/>
    <lineage>
        <taxon>Eukaryota</taxon>
        <taxon>Sar</taxon>
        <taxon>Alveolata</taxon>
        <taxon>Dinophyceae</taxon>
        <taxon>Suessiales</taxon>
        <taxon>Symbiodiniaceae</taxon>
        <taxon>Symbiodinium</taxon>
    </lineage>
</organism>
<proteinExistence type="predicted"/>
<dbReference type="Proteomes" id="UP000604046">
    <property type="component" value="Unassembled WGS sequence"/>
</dbReference>
<keyword evidence="4" id="KW-1185">Reference proteome</keyword>
<feature type="compositionally biased region" description="Low complexity" evidence="1">
    <location>
        <begin position="9"/>
        <end position="32"/>
    </location>
</feature>
<evidence type="ECO:0000256" key="1">
    <source>
        <dbReference type="SAM" id="MobiDB-lite"/>
    </source>
</evidence>
<dbReference type="AlphaFoldDB" id="A0A812K3K4"/>
<name>A0A812K3K4_9DINO</name>
<evidence type="ECO:0000313" key="4">
    <source>
        <dbReference type="Proteomes" id="UP000604046"/>
    </source>
</evidence>
<feature type="compositionally biased region" description="Basic and acidic residues" evidence="1">
    <location>
        <begin position="33"/>
        <end position="51"/>
    </location>
</feature>
<dbReference type="EMBL" id="CAJNDS010002390">
    <property type="protein sequence ID" value="CAE7458181.1"/>
    <property type="molecule type" value="Genomic_DNA"/>
</dbReference>
<accession>A0A812K3K4</accession>
<feature type="region of interest" description="Disordered" evidence="1">
    <location>
        <begin position="1"/>
        <end position="51"/>
    </location>
</feature>
<dbReference type="EMBL" id="CAJNDS010000599">
    <property type="protein sequence ID" value="CAE7221690.1"/>
    <property type="molecule type" value="Genomic_DNA"/>
</dbReference>
<comment type="caution">
    <text evidence="2">The sequence shown here is derived from an EMBL/GenBank/DDBJ whole genome shotgun (WGS) entry which is preliminary data.</text>
</comment>
<evidence type="ECO:0000313" key="3">
    <source>
        <dbReference type="EMBL" id="CAE7458181.1"/>
    </source>
</evidence>
<evidence type="ECO:0000313" key="2">
    <source>
        <dbReference type="EMBL" id="CAE7221690.1"/>
    </source>
</evidence>
<reference evidence="2" key="1">
    <citation type="submission" date="2021-02" db="EMBL/GenBank/DDBJ databases">
        <authorList>
            <person name="Dougan E. K."/>
            <person name="Rhodes N."/>
            <person name="Thang M."/>
            <person name="Chan C."/>
        </authorList>
    </citation>
    <scope>NUCLEOTIDE SEQUENCE</scope>
</reference>
<protein>
    <submittedName>
        <fullName evidence="2">Uncharacterized protein</fullName>
    </submittedName>
</protein>
<gene>
    <name evidence="3" type="ORF">SNAT2548_LOCUS25369</name>
    <name evidence="2" type="ORF">SNAT2548_LOCUS8190</name>
</gene>